<reference evidence="1" key="1">
    <citation type="journal article" date="2017" name="BMC Genomics">
        <title>Xanthomonas adaptation to common bean is associated with horizontal transfers of genes encoding TAL effectors.</title>
        <authorList>
            <person name="Ruh M."/>
            <person name="Briand M."/>
            <person name="Bonneau S."/>
            <person name="Jacques M.A."/>
            <person name="Chen N.W.G."/>
        </authorList>
    </citation>
    <scope>NUCLEOTIDE SEQUENCE [LARGE SCALE GENOMIC DNA]</scope>
    <source>
        <strain evidence="1">CFBP6167</strain>
    </source>
</reference>
<name>A0A808FEI8_XANCI</name>
<organism evidence="1">
    <name type="scientific">Xanthomonas citri pv. phaseoli var. fuscans</name>
    <dbReference type="NCBI Taxonomy" id="473423"/>
    <lineage>
        <taxon>Bacteria</taxon>
        <taxon>Pseudomonadati</taxon>
        <taxon>Pseudomonadota</taxon>
        <taxon>Gammaproteobacteria</taxon>
        <taxon>Lysobacterales</taxon>
        <taxon>Lysobacteraceae</taxon>
        <taxon>Xanthomonas</taxon>
    </lineage>
</organism>
<protein>
    <submittedName>
        <fullName evidence="1">Uncharacterized protein</fullName>
    </submittedName>
</protein>
<evidence type="ECO:0000313" key="1">
    <source>
        <dbReference type="EMBL" id="ATS88180.1"/>
    </source>
</evidence>
<accession>A0A808FEI8</accession>
<sequence>MRARAGKDVLAACALRLVGGQDPAARPQTSALLLPHRPRKVGKQSAQPSLHSGAQIRSDFTEMAESALCVLFQVSGTPTHQIETRLIGKNA</sequence>
<dbReference type="AlphaFoldDB" id="A0A808FEI8"/>
<dbReference type="EMBL" id="CP021018">
    <property type="protein sequence ID" value="ATS88180.1"/>
    <property type="molecule type" value="Genomic_DNA"/>
</dbReference>
<proteinExistence type="predicted"/>
<gene>
    <name evidence="1" type="ORF">XcfCFBP6167P_07535</name>
</gene>